<feature type="compositionally biased region" description="Basic and acidic residues" evidence="1">
    <location>
        <begin position="108"/>
        <end position="130"/>
    </location>
</feature>
<dbReference type="Pfam" id="PF00472">
    <property type="entry name" value="RF-1"/>
    <property type="match status" value="1"/>
</dbReference>
<organism evidence="3">
    <name type="scientific">freshwater metagenome</name>
    <dbReference type="NCBI Taxonomy" id="449393"/>
    <lineage>
        <taxon>unclassified sequences</taxon>
        <taxon>metagenomes</taxon>
        <taxon>ecological metagenomes</taxon>
    </lineage>
</organism>
<evidence type="ECO:0000256" key="1">
    <source>
        <dbReference type="SAM" id="MobiDB-lite"/>
    </source>
</evidence>
<feature type="domain" description="Prokaryotic-type class I peptide chain release factors" evidence="2">
    <location>
        <begin position="7"/>
        <end position="123"/>
    </location>
</feature>
<dbReference type="EMBL" id="CAEZSL010000124">
    <property type="protein sequence ID" value="CAB4548200.1"/>
    <property type="molecule type" value="Genomic_DNA"/>
</dbReference>
<reference evidence="3" key="1">
    <citation type="submission" date="2020-05" db="EMBL/GenBank/DDBJ databases">
        <authorList>
            <person name="Chiriac C."/>
            <person name="Salcher M."/>
            <person name="Ghai R."/>
            <person name="Kavagutti S V."/>
        </authorList>
    </citation>
    <scope>NUCLEOTIDE SEQUENCE</scope>
</reference>
<dbReference type="NCBIfam" id="NF006718">
    <property type="entry name" value="PRK09256.1"/>
    <property type="match status" value="1"/>
</dbReference>
<gene>
    <name evidence="3" type="ORF">UFOPK1421_01097</name>
    <name evidence="4" type="ORF">UFOPK2921_00275</name>
</gene>
<dbReference type="PANTHER" id="PTHR47814:SF1">
    <property type="entry name" value="PEPTIDYL-TRNA HYDROLASE ARFB"/>
    <property type="match status" value="1"/>
</dbReference>
<dbReference type="Gene3D" id="3.30.160.20">
    <property type="match status" value="1"/>
</dbReference>
<dbReference type="AlphaFoldDB" id="A0A6J6C9Z7"/>
<feature type="region of interest" description="Disordered" evidence="1">
    <location>
        <begin position="90"/>
        <end position="130"/>
    </location>
</feature>
<dbReference type="GO" id="GO:0003747">
    <property type="term" value="F:translation release factor activity"/>
    <property type="evidence" value="ECO:0007669"/>
    <property type="project" value="InterPro"/>
</dbReference>
<proteinExistence type="predicted"/>
<dbReference type="PANTHER" id="PTHR47814">
    <property type="entry name" value="PEPTIDYL-TRNA HYDROLASE ARFB"/>
    <property type="match status" value="1"/>
</dbReference>
<accession>A0A6J6C9Z7</accession>
<sequence length="130" mass="13989">MQTSRGIEVPEDAIAWSFARSTGAGGQNVNKVSSKATLSVSTAALLGSPTKLARVIQALGETITVTCQESRSQWRNRQSCVQKLSEMIDVATAPPAPPRRKTKPSKGAIERRLAGKKKDGEKKAGRRGDW</sequence>
<dbReference type="GO" id="GO:0072344">
    <property type="term" value="P:rescue of stalled ribosome"/>
    <property type="evidence" value="ECO:0007669"/>
    <property type="project" value="TreeGrafter"/>
</dbReference>
<evidence type="ECO:0000259" key="2">
    <source>
        <dbReference type="Pfam" id="PF00472"/>
    </source>
</evidence>
<evidence type="ECO:0000313" key="4">
    <source>
        <dbReference type="EMBL" id="CAB4771338.1"/>
    </source>
</evidence>
<dbReference type="GO" id="GO:0004045">
    <property type="term" value="F:peptidyl-tRNA hydrolase activity"/>
    <property type="evidence" value="ECO:0007669"/>
    <property type="project" value="TreeGrafter"/>
</dbReference>
<dbReference type="GO" id="GO:0043022">
    <property type="term" value="F:ribosome binding"/>
    <property type="evidence" value="ECO:0007669"/>
    <property type="project" value="TreeGrafter"/>
</dbReference>
<protein>
    <submittedName>
        <fullName evidence="3">Unannotated protein</fullName>
    </submittedName>
</protein>
<evidence type="ECO:0000313" key="3">
    <source>
        <dbReference type="EMBL" id="CAB4548200.1"/>
    </source>
</evidence>
<dbReference type="EMBL" id="CAEZZV010000021">
    <property type="protein sequence ID" value="CAB4771338.1"/>
    <property type="molecule type" value="Genomic_DNA"/>
</dbReference>
<dbReference type="InterPro" id="IPR000352">
    <property type="entry name" value="Pep_chain_release_fac_I"/>
</dbReference>
<dbReference type="SUPFAM" id="SSF110916">
    <property type="entry name" value="Peptidyl-tRNA hydrolase domain-like"/>
    <property type="match status" value="1"/>
</dbReference>
<name>A0A6J6C9Z7_9ZZZZ</name>